<name>A0A8J2HQK1_COTCN</name>
<dbReference type="AlphaFoldDB" id="A0A8J2HQK1"/>
<evidence type="ECO:0000256" key="1">
    <source>
        <dbReference type="SAM" id="MobiDB-lite"/>
    </source>
</evidence>
<dbReference type="OrthoDB" id="10426799at2759"/>
<organism evidence="2 3">
    <name type="scientific">Cotesia congregata</name>
    <name type="common">Parasitoid wasp</name>
    <name type="synonym">Apanteles congregatus</name>
    <dbReference type="NCBI Taxonomy" id="51543"/>
    <lineage>
        <taxon>Eukaryota</taxon>
        <taxon>Metazoa</taxon>
        <taxon>Ecdysozoa</taxon>
        <taxon>Arthropoda</taxon>
        <taxon>Hexapoda</taxon>
        <taxon>Insecta</taxon>
        <taxon>Pterygota</taxon>
        <taxon>Neoptera</taxon>
        <taxon>Endopterygota</taxon>
        <taxon>Hymenoptera</taxon>
        <taxon>Apocrita</taxon>
        <taxon>Ichneumonoidea</taxon>
        <taxon>Braconidae</taxon>
        <taxon>Microgastrinae</taxon>
        <taxon>Cotesia</taxon>
    </lineage>
</organism>
<accession>A0A8J2HQK1</accession>
<gene>
    <name evidence="2" type="ORF">HICCMSTLAB_LOCUS12700</name>
</gene>
<dbReference type="EMBL" id="CAJNRD030001124">
    <property type="protein sequence ID" value="CAG5107340.1"/>
    <property type="molecule type" value="Genomic_DNA"/>
</dbReference>
<protein>
    <submittedName>
        <fullName evidence="2">Uncharacterized protein</fullName>
    </submittedName>
</protein>
<dbReference type="Proteomes" id="UP000786811">
    <property type="component" value="Unassembled WGS sequence"/>
</dbReference>
<evidence type="ECO:0000313" key="3">
    <source>
        <dbReference type="Proteomes" id="UP000786811"/>
    </source>
</evidence>
<reference evidence="2" key="1">
    <citation type="submission" date="2021-04" db="EMBL/GenBank/DDBJ databases">
        <authorList>
            <person name="Chebbi M.A.C M."/>
        </authorList>
    </citation>
    <scope>NUCLEOTIDE SEQUENCE</scope>
</reference>
<keyword evidence="3" id="KW-1185">Reference proteome</keyword>
<evidence type="ECO:0000313" key="2">
    <source>
        <dbReference type="EMBL" id="CAG5107340.1"/>
    </source>
</evidence>
<comment type="caution">
    <text evidence="2">The sequence shown here is derived from an EMBL/GenBank/DDBJ whole genome shotgun (WGS) entry which is preliminary data.</text>
</comment>
<feature type="region of interest" description="Disordered" evidence="1">
    <location>
        <begin position="36"/>
        <end position="75"/>
    </location>
</feature>
<proteinExistence type="predicted"/>
<sequence length="89" mass="10142">MSLPVRSCLCRRHSERFEGPHGPRQWLRLLRRSTCSKRGSNSKFSTERTKSKGGASLMSPPGHPGTCPNNLKRGSNYNRRVETIRKFTI</sequence>